<dbReference type="PANTHER" id="PTHR45913">
    <property type="entry name" value="EPM2A-INTERACTING PROTEIN 1"/>
    <property type="match status" value="1"/>
</dbReference>
<protein>
    <submittedName>
        <fullName evidence="2">General transcription factor II-I repeat domain-containing protein 2A-like</fullName>
    </submittedName>
</protein>
<dbReference type="GeneID" id="112680499"/>
<dbReference type="RefSeq" id="XP_025406387.1">
    <property type="nucleotide sequence ID" value="XM_025550602.1"/>
</dbReference>
<dbReference type="OrthoDB" id="6584813at2759"/>
<dbReference type="Proteomes" id="UP000694846">
    <property type="component" value="Unplaced"/>
</dbReference>
<gene>
    <name evidence="2" type="primary">LOC112680499</name>
</gene>
<name>A0A8B8F7S1_9HEMI</name>
<evidence type="ECO:0000313" key="2">
    <source>
        <dbReference type="RefSeq" id="XP_025406387.1"/>
    </source>
</evidence>
<dbReference type="InterPro" id="IPR012337">
    <property type="entry name" value="RNaseH-like_sf"/>
</dbReference>
<keyword evidence="1" id="KW-1185">Reference proteome</keyword>
<reference evidence="2" key="1">
    <citation type="submission" date="2025-08" db="UniProtKB">
        <authorList>
            <consortium name="RefSeq"/>
        </authorList>
    </citation>
    <scope>IDENTIFICATION</scope>
    <source>
        <tissue evidence="2">Whole body</tissue>
    </source>
</reference>
<evidence type="ECO:0000313" key="1">
    <source>
        <dbReference type="Proteomes" id="UP000694846"/>
    </source>
</evidence>
<dbReference type="SUPFAM" id="SSF53098">
    <property type="entry name" value="Ribonuclease H-like"/>
    <property type="match status" value="1"/>
</dbReference>
<accession>A0A8B8F7S1</accession>
<sequence>MSAFSWPANRSPAVAPDMHPVVGQVRIVRRADQPGGAQRCVKRFADAVVRVARSRPQRAERVDRQARYKINTETCRLGMIMFVKVYFTLPTADIITGGVYIYPLQNRVCFPKKRKVDNENRKFLAEWTEQYCFTLPVRAGAVPVCLICNSTVAVVKCANLKRHYDTMHKDFEKKFPLNSAARKNKLQAYLLSYKNSTTMLVQSMTGQEKSVEAALRVCWTLNKHQKPFTDSEIVKECMLEVATALFEEKKDIINAIQSIPLSARSNTRRTELLADDNKNNLIHILQMAPCYAIAIDESRDIVDSEQISIFVRFLDVESRVFRDELLALLPLKCKTRGEDLFKTFDDFMTKSNISYDKIVSISTDGAPAMIGKEKGFVKRIKDKNAEILSYQCIIHQTSLCGKLSTTLKEVMDIMIKLINFLRSRSALQHRQFKDFLFECDSVYSDLLQYNNVRWLSKGKVIERFWSIKEEVITFLVNLDSVESKQYHKFLTNESNMLSVAFLKDILGYLNVLNTELQGQKKLICDLISSVFAFRRKLEIFEEDIKNQDFIHFPTILEYKKTPDIDCSMFLSFLSDLGEEFRKRFKDFAEIGKLSQFLKNPFEVSPTGEWIDVATKLFKLPKSSLQIEIIDLQEDISLQMYKTSSTEDFWIKHVLDKYMNCKTLAIKLATMFGSTYVCETSFSKMTFLKNRYRSRLTDHHLENTLRISCSPRVPDFKKLAQEKKCHFSH</sequence>
<proteinExistence type="predicted"/>
<dbReference type="AlphaFoldDB" id="A0A8B8F7S1"/>
<dbReference type="PANTHER" id="PTHR45913:SF21">
    <property type="entry name" value="DUF4371 DOMAIN-CONTAINING PROTEIN"/>
    <property type="match status" value="1"/>
</dbReference>
<organism evidence="1 2">
    <name type="scientific">Sipha flava</name>
    <name type="common">yellow sugarcane aphid</name>
    <dbReference type="NCBI Taxonomy" id="143950"/>
    <lineage>
        <taxon>Eukaryota</taxon>
        <taxon>Metazoa</taxon>
        <taxon>Ecdysozoa</taxon>
        <taxon>Arthropoda</taxon>
        <taxon>Hexapoda</taxon>
        <taxon>Insecta</taxon>
        <taxon>Pterygota</taxon>
        <taxon>Neoptera</taxon>
        <taxon>Paraneoptera</taxon>
        <taxon>Hemiptera</taxon>
        <taxon>Sternorrhyncha</taxon>
        <taxon>Aphidomorpha</taxon>
        <taxon>Aphidoidea</taxon>
        <taxon>Aphididae</taxon>
        <taxon>Sipha</taxon>
    </lineage>
</organism>